<keyword evidence="2" id="KW-1185">Reference proteome</keyword>
<dbReference type="Proteomes" id="UP000216442">
    <property type="component" value="Unassembled WGS sequence"/>
</dbReference>
<evidence type="ECO:0000313" key="1">
    <source>
        <dbReference type="EMBL" id="PAQ06566.1"/>
    </source>
</evidence>
<sequence>MQGEILAEGALDGLNEEARHLVYLNADTGLRLSEAANLATETIHLDREIPHAQVHSRLRA</sequence>
<dbReference type="OrthoDB" id="9784724at2"/>
<proteinExistence type="predicted"/>
<reference evidence="1 2" key="1">
    <citation type="submission" date="2017-08" db="EMBL/GenBank/DDBJ databases">
        <title>Mesorhizobium wenxinae sp. nov., a novel rhizobial species isolated from root nodules of chickpea (Cicer arietinum L.).</title>
        <authorList>
            <person name="Zhang J."/>
        </authorList>
    </citation>
    <scope>NUCLEOTIDE SEQUENCE [LARGE SCALE GENOMIC DNA]</scope>
    <source>
        <strain evidence="1 2">SDW018</strain>
    </source>
</reference>
<accession>A0A271LGZ7</accession>
<comment type="caution">
    <text evidence="1">The sequence shown here is derived from an EMBL/GenBank/DDBJ whole genome shotgun (WGS) entry which is preliminary data.</text>
</comment>
<gene>
    <name evidence="1" type="ORF">CIT26_25920</name>
</gene>
<evidence type="ECO:0008006" key="3">
    <source>
        <dbReference type="Google" id="ProtNLM"/>
    </source>
</evidence>
<organism evidence="1 2">
    <name type="scientific">Mesorhizobium temperatum</name>
    <dbReference type="NCBI Taxonomy" id="241416"/>
    <lineage>
        <taxon>Bacteria</taxon>
        <taxon>Pseudomonadati</taxon>
        <taxon>Pseudomonadota</taxon>
        <taxon>Alphaproteobacteria</taxon>
        <taxon>Hyphomicrobiales</taxon>
        <taxon>Phyllobacteriaceae</taxon>
        <taxon>Mesorhizobium</taxon>
    </lineage>
</organism>
<protein>
    <recommendedName>
        <fullName evidence="3">Tyr recombinase domain-containing protein</fullName>
    </recommendedName>
</protein>
<dbReference type="AlphaFoldDB" id="A0A271LGZ7"/>
<dbReference type="RefSeq" id="WP_095495219.1">
    <property type="nucleotide sequence ID" value="NZ_NPKJ01000066.1"/>
</dbReference>
<evidence type="ECO:0000313" key="2">
    <source>
        <dbReference type="Proteomes" id="UP000216442"/>
    </source>
</evidence>
<name>A0A271LGZ7_9HYPH</name>
<dbReference type="EMBL" id="NPKJ01000066">
    <property type="protein sequence ID" value="PAQ06566.1"/>
    <property type="molecule type" value="Genomic_DNA"/>
</dbReference>